<dbReference type="AlphaFoldDB" id="A0A8H5ESV4"/>
<dbReference type="InterPro" id="IPR036915">
    <property type="entry name" value="Cyclin-like_sf"/>
</dbReference>
<dbReference type="InterPro" id="IPR012348">
    <property type="entry name" value="RNR-like"/>
</dbReference>
<organism evidence="2 3">
    <name type="scientific">Ephemerocybe angulata</name>
    <dbReference type="NCBI Taxonomy" id="980116"/>
    <lineage>
        <taxon>Eukaryota</taxon>
        <taxon>Fungi</taxon>
        <taxon>Dikarya</taxon>
        <taxon>Basidiomycota</taxon>
        <taxon>Agaricomycotina</taxon>
        <taxon>Agaricomycetes</taxon>
        <taxon>Agaricomycetidae</taxon>
        <taxon>Agaricales</taxon>
        <taxon>Agaricineae</taxon>
        <taxon>Psathyrellaceae</taxon>
        <taxon>Ephemerocybe</taxon>
    </lineage>
</organism>
<sequence>MSISSAQPLGVDPIEDLDALRKTRDVYPLQYPWLWKMYLDSRDAFWRPSDFALGTDVQHWATRMTPAERHVLSRVLVFLVSAYGFTGNSLVERFSRNFSITEVKFFYAFQKITEDIHSEAYSRLFDVIIRDDREKATLLEWSEGVPSFFAKYNWAVSRVLDAALPLSERLAAYACVEWIFSSSSTAIVAWFRHKEKMPGLCKTIDLISKDAAMHTDFACSLLRHMKSKSFSDLLTHVSYALRHAALDSSVAFGSLVLIDRLKLRLGNLGGYSGHRLFIVAYMIASKVLCDSVYWNKGWCSIFKGNYKLQDLNQMEREMSTLYADFAEHRVKYPNYTGSLASKRSQGEASVLNGEPLLSEGSSGRADAIPEPQALVSMSGLTVAEPHHVEYSRIRTTLYAFATSSVY</sequence>
<evidence type="ECO:0000313" key="3">
    <source>
        <dbReference type="Proteomes" id="UP000541558"/>
    </source>
</evidence>
<evidence type="ECO:0000256" key="1">
    <source>
        <dbReference type="ARBA" id="ARBA00009303"/>
    </source>
</evidence>
<dbReference type="GO" id="GO:0009263">
    <property type="term" value="P:deoxyribonucleotide biosynthetic process"/>
    <property type="evidence" value="ECO:0007669"/>
    <property type="project" value="InterPro"/>
</dbReference>
<dbReference type="PANTHER" id="PTHR23409:SF18">
    <property type="entry name" value="RIBONUCLEOSIDE-DIPHOSPHATE REDUCTASE SUBUNIT M2"/>
    <property type="match status" value="1"/>
</dbReference>
<dbReference type="CDD" id="cd20557">
    <property type="entry name" value="CYCLIN_ScPCL1-like"/>
    <property type="match status" value="1"/>
</dbReference>
<dbReference type="GO" id="GO:0016491">
    <property type="term" value="F:oxidoreductase activity"/>
    <property type="evidence" value="ECO:0007669"/>
    <property type="project" value="InterPro"/>
</dbReference>
<dbReference type="SUPFAM" id="SSF47954">
    <property type="entry name" value="Cyclin-like"/>
    <property type="match status" value="1"/>
</dbReference>
<dbReference type="Gene3D" id="1.10.620.20">
    <property type="entry name" value="Ribonucleotide Reductase, subunit A"/>
    <property type="match status" value="1"/>
</dbReference>
<proteinExistence type="inferred from homology"/>
<accession>A0A8H5ESV4</accession>
<dbReference type="PANTHER" id="PTHR23409">
    <property type="entry name" value="RIBONUCLEOSIDE-DIPHOSPHATE REDUCTASE SMALL CHAIN"/>
    <property type="match status" value="1"/>
</dbReference>
<dbReference type="Pfam" id="PF00268">
    <property type="entry name" value="Ribonuc_red_sm"/>
    <property type="match status" value="1"/>
</dbReference>
<comment type="similarity">
    <text evidence="1">Belongs to the ribonucleoside diphosphate reductase small chain family.</text>
</comment>
<dbReference type="InterPro" id="IPR009078">
    <property type="entry name" value="Ferritin-like_SF"/>
</dbReference>
<dbReference type="GO" id="GO:0019901">
    <property type="term" value="F:protein kinase binding"/>
    <property type="evidence" value="ECO:0007669"/>
    <property type="project" value="InterPro"/>
</dbReference>
<evidence type="ECO:0000313" key="2">
    <source>
        <dbReference type="EMBL" id="KAF5311185.1"/>
    </source>
</evidence>
<dbReference type="SUPFAM" id="SSF47240">
    <property type="entry name" value="Ferritin-like"/>
    <property type="match status" value="1"/>
</dbReference>
<name>A0A8H5ESV4_9AGAR</name>
<dbReference type="CDD" id="cd01049">
    <property type="entry name" value="RNRR2"/>
    <property type="match status" value="1"/>
</dbReference>
<dbReference type="InterPro" id="IPR033909">
    <property type="entry name" value="RNR_small"/>
</dbReference>
<comment type="caution">
    <text evidence="2">The sequence shown here is derived from an EMBL/GenBank/DDBJ whole genome shotgun (WGS) entry which is preliminary data.</text>
</comment>
<dbReference type="InterPro" id="IPR000358">
    <property type="entry name" value="RNR_small_fam"/>
</dbReference>
<reference evidence="2 3" key="1">
    <citation type="journal article" date="2020" name="ISME J.">
        <title>Uncovering the hidden diversity of litter-decomposition mechanisms in mushroom-forming fungi.</title>
        <authorList>
            <person name="Floudas D."/>
            <person name="Bentzer J."/>
            <person name="Ahren D."/>
            <person name="Johansson T."/>
            <person name="Persson P."/>
            <person name="Tunlid A."/>
        </authorList>
    </citation>
    <scope>NUCLEOTIDE SEQUENCE [LARGE SCALE GENOMIC DNA]</scope>
    <source>
        <strain evidence="2 3">CBS 175.51</strain>
    </source>
</reference>
<dbReference type="Proteomes" id="UP000541558">
    <property type="component" value="Unassembled WGS sequence"/>
</dbReference>
<keyword evidence="3" id="KW-1185">Reference proteome</keyword>
<gene>
    <name evidence="2" type="ORF">D9611_012997</name>
</gene>
<dbReference type="OrthoDB" id="244495at2759"/>
<dbReference type="EMBL" id="JAACJK010000228">
    <property type="protein sequence ID" value="KAF5311185.1"/>
    <property type="molecule type" value="Genomic_DNA"/>
</dbReference>
<protein>
    <submittedName>
        <fullName evidence="2">Uncharacterized protein</fullName>
    </submittedName>
</protein>